<dbReference type="STRING" id="2052828.ATO67_05080"/>
<feature type="transmembrane region" description="Helical" evidence="1">
    <location>
        <begin position="149"/>
        <end position="171"/>
    </location>
</feature>
<accession>A0A135P3I9</accession>
<name>A0A135P3I9_9HYPH</name>
<feature type="transmembrane region" description="Helical" evidence="1">
    <location>
        <begin position="114"/>
        <end position="137"/>
    </location>
</feature>
<feature type="transmembrane region" description="Helical" evidence="1">
    <location>
        <begin position="74"/>
        <end position="93"/>
    </location>
</feature>
<dbReference type="RefSeq" id="WP_067645265.1">
    <property type="nucleotide sequence ID" value="NZ_KQ961024.1"/>
</dbReference>
<gene>
    <name evidence="2" type="ORF">ATO67_05080</name>
</gene>
<dbReference type="EMBL" id="LNUW01000028">
    <property type="protein sequence ID" value="KXG85993.1"/>
    <property type="molecule type" value="Genomic_DNA"/>
</dbReference>
<feature type="transmembrane region" description="Helical" evidence="1">
    <location>
        <begin position="39"/>
        <end position="62"/>
    </location>
</feature>
<feature type="transmembrane region" description="Helical" evidence="1">
    <location>
        <begin position="6"/>
        <end position="27"/>
    </location>
</feature>
<keyword evidence="1" id="KW-0812">Transmembrane</keyword>
<dbReference type="OrthoDB" id="9804822at2"/>
<reference evidence="2 3" key="1">
    <citation type="submission" date="2015-11" db="EMBL/GenBank/DDBJ databases">
        <title>Draft genome sequence of Agrobacterium sp. R89-1.</title>
        <authorList>
            <person name="Zahradnik J."/>
            <person name="Kyslikova E."/>
            <person name="Palyzova A."/>
            <person name="Kyslik P."/>
        </authorList>
    </citation>
    <scope>NUCLEOTIDE SEQUENCE [LARGE SCALE GENOMIC DNA]</scope>
    <source>
        <strain evidence="2 3">R89-1</strain>
    </source>
</reference>
<organism evidence="2 3">
    <name type="scientific">Agrobacterium bohemicum</name>
    <dbReference type="NCBI Taxonomy" id="2052828"/>
    <lineage>
        <taxon>Bacteria</taxon>
        <taxon>Pseudomonadati</taxon>
        <taxon>Pseudomonadota</taxon>
        <taxon>Alphaproteobacteria</taxon>
        <taxon>Hyphomicrobiales</taxon>
        <taxon>Rhizobiaceae</taxon>
        <taxon>Rhizobium/Agrobacterium group</taxon>
        <taxon>Agrobacterium</taxon>
    </lineage>
</organism>
<dbReference type="AlphaFoldDB" id="A0A135P3I9"/>
<keyword evidence="1" id="KW-1133">Transmembrane helix</keyword>
<protein>
    <submittedName>
        <fullName evidence="2">Lysine transporter LysE</fullName>
    </submittedName>
</protein>
<evidence type="ECO:0000313" key="3">
    <source>
        <dbReference type="Proteomes" id="UP000070498"/>
    </source>
</evidence>
<dbReference type="Proteomes" id="UP000070498">
    <property type="component" value="Unassembled WGS sequence"/>
</dbReference>
<keyword evidence="1" id="KW-0472">Membrane</keyword>
<sequence length="211" mass="23013">MSAQVWLVFCTACVILFALPSPISFKVASYAAIRGKRAFVASVVGATLGIVTTVTAASVVVAGSEFLPSTVLDIIQWAGTGWLMLFSLWTLATPAARESNADNDNLRGKTFGTIFTDCFVIAALRLRYFGFFIAFLVQFVNGTRNVIEMVLQMQAAVLLLTVVCLIFQASFSRLTITSVRRMSVTKKLRNPKRTHFIAGRAVTAGYRRIAA</sequence>
<comment type="caution">
    <text evidence="2">The sequence shown here is derived from an EMBL/GenBank/DDBJ whole genome shotgun (WGS) entry which is preliminary data.</text>
</comment>
<proteinExistence type="predicted"/>
<evidence type="ECO:0000256" key="1">
    <source>
        <dbReference type="SAM" id="Phobius"/>
    </source>
</evidence>
<evidence type="ECO:0000313" key="2">
    <source>
        <dbReference type="EMBL" id="KXG85993.1"/>
    </source>
</evidence>
<keyword evidence="3" id="KW-1185">Reference proteome</keyword>